<dbReference type="AlphaFoldDB" id="A0ABD2XBM1"/>
<comment type="caution">
    <text evidence="1">The sequence shown here is derived from an EMBL/GenBank/DDBJ whole genome shotgun (WGS) entry which is preliminary data.</text>
</comment>
<keyword evidence="2" id="KW-1185">Reference proteome</keyword>
<sequence length="77" mass="8820">MESTNTLNCDIRVKEEPGDASLEENCGEMIDEKYDHKNFLLLPFLPENSTRKLTKCDLNRKSELDDGVEIVVECEDV</sequence>
<dbReference type="EMBL" id="JBJJXI010000034">
    <property type="protein sequence ID" value="KAL3402468.1"/>
    <property type="molecule type" value="Genomic_DNA"/>
</dbReference>
<reference evidence="1 2" key="1">
    <citation type="journal article" date="2024" name="bioRxiv">
        <title>A reference genome for Trichogramma kaykai: A tiny desert-dwelling parasitoid wasp with competing sex-ratio distorters.</title>
        <authorList>
            <person name="Culotta J."/>
            <person name="Lindsey A.R."/>
        </authorList>
    </citation>
    <scope>NUCLEOTIDE SEQUENCE [LARGE SCALE GENOMIC DNA]</scope>
    <source>
        <strain evidence="1 2">KSX58</strain>
    </source>
</reference>
<accession>A0ABD2XBM1</accession>
<dbReference type="Proteomes" id="UP001627154">
    <property type="component" value="Unassembled WGS sequence"/>
</dbReference>
<protein>
    <submittedName>
        <fullName evidence="1">Uncharacterized protein</fullName>
    </submittedName>
</protein>
<proteinExistence type="predicted"/>
<gene>
    <name evidence="1" type="ORF">TKK_004423</name>
</gene>
<organism evidence="1 2">
    <name type="scientific">Trichogramma kaykai</name>
    <dbReference type="NCBI Taxonomy" id="54128"/>
    <lineage>
        <taxon>Eukaryota</taxon>
        <taxon>Metazoa</taxon>
        <taxon>Ecdysozoa</taxon>
        <taxon>Arthropoda</taxon>
        <taxon>Hexapoda</taxon>
        <taxon>Insecta</taxon>
        <taxon>Pterygota</taxon>
        <taxon>Neoptera</taxon>
        <taxon>Endopterygota</taxon>
        <taxon>Hymenoptera</taxon>
        <taxon>Apocrita</taxon>
        <taxon>Proctotrupomorpha</taxon>
        <taxon>Chalcidoidea</taxon>
        <taxon>Trichogrammatidae</taxon>
        <taxon>Trichogramma</taxon>
    </lineage>
</organism>
<evidence type="ECO:0000313" key="1">
    <source>
        <dbReference type="EMBL" id="KAL3402468.1"/>
    </source>
</evidence>
<name>A0ABD2XBM1_9HYME</name>
<evidence type="ECO:0000313" key="2">
    <source>
        <dbReference type="Proteomes" id="UP001627154"/>
    </source>
</evidence>